<dbReference type="STRING" id="139825.A0A401GXC7"/>
<dbReference type="InParanoid" id="A0A401GXC7"/>
<protein>
    <recommendedName>
        <fullName evidence="3">F-box domain-containing protein</fullName>
    </recommendedName>
</protein>
<dbReference type="Gene3D" id="3.80.10.10">
    <property type="entry name" value="Ribonuclease Inhibitor"/>
    <property type="match status" value="1"/>
</dbReference>
<dbReference type="AlphaFoldDB" id="A0A401GXC7"/>
<dbReference type="Proteomes" id="UP000287166">
    <property type="component" value="Unassembled WGS sequence"/>
</dbReference>
<evidence type="ECO:0008006" key="3">
    <source>
        <dbReference type="Google" id="ProtNLM"/>
    </source>
</evidence>
<dbReference type="OrthoDB" id="3222238at2759"/>
<proteinExistence type="predicted"/>
<dbReference type="InterPro" id="IPR032675">
    <property type="entry name" value="LRR_dom_sf"/>
</dbReference>
<reference evidence="1 2" key="1">
    <citation type="journal article" date="2018" name="Sci. Rep.">
        <title>Genome sequence of the cauliflower mushroom Sparassis crispa (Hanabiratake) and its association with beneficial usage.</title>
        <authorList>
            <person name="Kiyama R."/>
            <person name="Furutani Y."/>
            <person name="Kawaguchi K."/>
            <person name="Nakanishi T."/>
        </authorList>
    </citation>
    <scope>NUCLEOTIDE SEQUENCE [LARGE SCALE GENOMIC DNA]</scope>
</reference>
<evidence type="ECO:0000313" key="1">
    <source>
        <dbReference type="EMBL" id="GBE86886.1"/>
    </source>
</evidence>
<dbReference type="EMBL" id="BFAD01000010">
    <property type="protein sequence ID" value="GBE86886.1"/>
    <property type="molecule type" value="Genomic_DNA"/>
</dbReference>
<organism evidence="1 2">
    <name type="scientific">Sparassis crispa</name>
    <dbReference type="NCBI Taxonomy" id="139825"/>
    <lineage>
        <taxon>Eukaryota</taxon>
        <taxon>Fungi</taxon>
        <taxon>Dikarya</taxon>
        <taxon>Basidiomycota</taxon>
        <taxon>Agaricomycotina</taxon>
        <taxon>Agaricomycetes</taxon>
        <taxon>Polyporales</taxon>
        <taxon>Sparassidaceae</taxon>
        <taxon>Sparassis</taxon>
    </lineage>
</organism>
<accession>A0A401GXC7</accession>
<gene>
    <name evidence="1" type="ORF">SCP_1001300</name>
</gene>
<dbReference type="RefSeq" id="XP_027617799.1">
    <property type="nucleotide sequence ID" value="XM_027761998.1"/>
</dbReference>
<sequence>MHPALRNEDILREIFSHFYVQGDKLSNRRSLALSARACRSFSEHAPDTLWREPPSILPILKISFVQVNMPDGQQQYFLQGLVPQDELTRFCTYTRRVRYLNYVALHHENIAPSVFPLLSQLAGGSPLFPSLRLINWEQPDSFETALSAFLSPSLQALSVAISYTKQIGVEGPAIEILICNFVIQAPSLELLTIQNIRTSALLRQNLVHFKRLRSLTITAPLTAPQVTDALTQLENLNDLTITLEGSEVEPSDTPHASFHCLQQLYIHRGTASGILHILQAAGSSIRLDTVSVECFPLTTESSSVFRKALQCISSTPSLHTICFQGTSSTRFPADTCFVDIFHPLLNNHFLKRVTLTFFYLSDPAFKFTDNDLTEMARAWPRLVDFEIFPGITDVIPSISIASLYELAYHCPELERISILHPFTPITTETLMTVPTLTHQLRRLEIEDLWDGTLADRLRCAYFVDRIFPNLFELFSDTDWEGPKLSELILKFQSIRRAQMAVNP</sequence>
<evidence type="ECO:0000313" key="2">
    <source>
        <dbReference type="Proteomes" id="UP000287166"/>
    </source>
</evidence>
<dbReference type="SUPFAM" id="SSF52047">
    <property type="entry name" value="RNI-like"/>
    <property type="match status" value="1"/>
</dbReference>
<keyword evidence="2" id="KW-1185">Reference proteome</keyword>
<dbReference type="GeneID" id="38783803"/>
<name>A0A401GXC7_9APHY</name>
<comment type="caution">
    <text evidence="1">The sequence shown here is derived from an EMBL/GenBank/DDBJ whole genome shotgun (WGS) entry which is preliminary data.</text>
</comment>